<evidence type="ECO:0000313" key="17">
    <source>
        <dbReference type="Proteomes" id="UP000663855"/>
    </source>
</evidence>
<dbReference type="PANTHER" id="PTHR24006">
    <property type="entry name" value="UBIQUITIN CARBOXYL-TERMINAL HYDROLASE"/>
    <property type="match status" value="1"/>
</dbReference>
<evidence type="ECO:0000256" key="11">
    <source>
        <dbReference type="ARBA" id="ARBA00042420"/>
    </source>
</evidence>
<evidence type="ECO:0000256" key="4">
    <source>
        <dbReference type="ARBA" id="ARBA00022670"/>
    </source>
</evidence>
<protein>
    <recommendedName>
        <fullName evidence="8">Ubiquitin carboxyl-terminal hydrolase 36</fullName>
        <ecNumber evidence="3">3.4.19.12</ecNumber>
    </recommendedName>
    <alternativeName>
        <fullName evidence="11">Deubiquitinating enzyme 36</fullName>
    </alternativeName>
    <alternativeName>
        <fullName evidence="10">Protein scrawny</fullName>
    </alternativeName>
    <alternativeName>
        <fullName evidence="9">Ubiquitin thioesterase 36</fullName>
    </alternativeName>
    <alternativeName>
        <fullName evidence="12">Ubiquitin-specific-processing protease 36</fullName>
    </alternativeName>
</protein>
<evidence type="ECO:0000256" key="5">
    <source>
        <dbReference type="ARBA" id="ARBA00022786"/>
    </source>
</evidence>
<feature type="non-terminal residue" evidence="15">
    <location>
        <position position="1"/>
    </location>
</feature>
<comment type="catalytic activity">
    <reaction evidence="1">
        <text>Thiol-dependent hydrolysis of ester, thioester, amide, peptide and isopeptide bonds formed by the C-terminal Gly of ubiquitin (a 76-residue protein attached to proteins as an intracellular targeting signal).</text>
        <dbReference type="EC" id="3.4.19.12"/>
    </reaction>
</comment>
<dbReference type="GO" id="GO:0005829">
    <property type="term" value="C:cytosol"/>
    <property type="evidence" value="ECO:0007669"/>
    <property type="project" value="TreeGrafter"/>
</dbReference>
<dbReference type="InterPro" id="IPR028889">
    <property type="entry name" value="USP"/>
</dbReference>
<accession>A0A814P6H4</accession>
<keyword evidence="5" id="KW-0833">Ubl conjugation pathway</keyword>
<dbReference type="EC" id="3.4.19.12" evidence="3"/>
<proteinExistence type="inferred from homology"/>
<evidence type="ECO:0000256" key="9">
    <source>
        <dbReference type="ARBA" id="ARBA00041300"/>
    </source>
</evidence>
<feature type="compositionally biased region" description="Polar residues" evidence="13">
    <location>
        <begin position="398"/>
        <end position="415"/>
    </location>
</feature>
<name>A0A814P6H4_9BILA</name>
<dbReference type="Gene3D" id="3.90.70.10">
    <property type="entry name" value="Cysteine proteinases"/>
    <property type="match status" value="1"/>
</dbReference>
<dbReference type="PANTHER" id="PTHR24006:SF758">
    <property type="entry name" value="UBIQUITIN CARBOXYL-TERMINAL HYDROLASE 36"/>
    <property type="match status" value="1"/>
</dbReference>
<keyword evidence="6" id="KW-0378">Hydrolase</keyword>
<evidence type="ECO:0000256" key="8">
    <source>
        <dbReference type="ARBA" id="ARBA00039432"/>
    </source>
</evidence>
<dbReference type="InterPro" id="IPR050164">
    <property type="entry name" value="Peptidase_C19"/>
</dbReference>
<dbReference type="InterPro" id="IPR001394">
    <property type="entry name" value="Peptidase_C19_UCH"/>
</dbReference>
<dbReference type="GO" id="GO:0006508">
    <property type="term" value="P:proteolysis"/>
    <property type="evidence" value="ECO:0007669"/>
    <property type="project" value="UniProtKB-KW"/>
</dbReference>
<feature type="domain" description="USP" evidence="14">
    <location>
        <begin position="1"/>
        <end position="246"/>
    </location>
</feature>
<evidence type="ECO:0000256" key="1">
    <source>
        <dbReference type="ARBA" id="ARBA00000707"/>
    </source>
</evidence>
<evidence type="ECO:0000259" key="14">
    <source>
        <dbReference type="PROSITE" id="PS50235"/>
    </source>
</evidence>
<dbReference type="GO" id="GO:0005634">
    <property type="term" value="C:nucleus"/>
    <property type="evidence" value="ECO:0007669"/>
    <property type="project" value="TreeGrafter"/>
</dbReference>
<reference evidence="15" key="1">
    <citation type="submission" date="2021-02" db="EMBL/GenBank/DDBJ databases">
        <authorList>
            <person name="Nowell W R."/>
        </authorList>
    </citation>
    <scope>NUCLEOTIDE SEQUENCE</scope>
</reference>
<comment type="caution">
    <text evidence="15">The sequence shown here is derived from an EMBL/GenBank/DDBJ whole genome shotgun (WGS) entry which is preliminary data.</text>
</comment>
<dbReference type="Pfam" id="PF00443">
    <property type="entry name" value="UCH"/>
    <property type="match status" value="1"/>
</dbReference>
<dbReference type="PROSITE" id="PS50235">
    <property type="entry name" value="USP_3"/>
    <property type="match status" value="1"/>
</dbReference>
<dbReference type="Proteomes" id="UP000681967">
    <property type="component" value="Unassembled WGS sequence"/>
</dbReference>
<dbReference type="InterPro" id="IPR038765">
    <property type="entry name" value="Papain-like_cys_pep_sf"/>
</dbReference>
<dbReference type="EMBL" id="CAJNOV010002369">
    <property type="protein sequence ID" value="CAF1101176.1"/>
    <property type="molecule type" value="Genomic_DNA"/>
</dbReference>
<keyword evidence="7" id="KW-0788">Thiol protease</keyword>
<organism evidence="15 17">
    <name type="scientific">Rotaria magnacalcarata</name>
    <dbReference type="NCBI Taxonomy" id="392030"/>
    <lineage>
        <taxon>Eukaryota</taxon>
        <taxon>Metazoa</taxon>
        <taxon>Spiralia</taxon>
        <taxon>Gnathifera</taxon>
        <taxon>Rotifera</taxon>
        <taxon>Eurotatoria</taxon>
        <taxon>Bdelloidea</taxon>
        <taxon>Philodinida</taxon>
        <taxon>Philodinidae</taxon>
        <taxon>Rotaria</taxon>
    </lineage>
</organism>
<evidence type="ECO:0000256" key="12">
    <source>
        <dbReference type="ARBA" id="ARBA00043009"/>
    </source>
</evidence>
<comment type="similarity">
    <text evidence="2">Belongs to the peptidase C19 family.</text>
</comment>
<evidence type="ECO:0000256" key="13">
    <source>
        <dbReference type="SAM" id="MobiDB-lite"/>
    </source>
</evidence>
<dbReference type="EMBL" id="CAJOBH010187958">
    <property type="protein sequence ID" value="CAF4956791.1"/>
    <property type="molecule type" value="Genomic_DNA"/>
</dbReference>
<sequence length="477" mass="54177">MARHITKLSSSFIPGHQEDPSEFLVVLFDHLIQCLSSTRSSDAANLSSTIHIIFGIILESSIKFTQCLNENSKQSYESTWSISIISYLTLEQALDGFCSVEELAGDDKFYCSNCQAKVLGLKSTKLNHVSPVIFIQFKRFIYDKDVKVIRKIKQFISYPEVLDISPFLTSEIIQLNHEQYNSNDYIYKLNAVVVHIGETADSGHIFSYIRSPDNLWYKANDGLVQRIDLNAVLANNNSYILCYTKSSTAGQVLCETEFFKSYEESSRVLLFSTPMRRDDMTRKIIDHQTRSPLNISIFDEESPDRFTRIDSAASNKCTSDKRENISSIHVSFQEDPLPLNSDLFSIHNQESIELHTESRIEFIPKVNRHLRDSDNLIIPGSSRVSAVLSQTCDNLGSTQKHVLSSNDSTQSSIRSTQRKEYSKTTDGSQLHSIGEDIEDDGNFRIDLPSSFKFKLQSVDLINLKTIRTNKINKKTAR</sequence>
<dbReference type="GO" id="GO:0016579">
    <property type="term" value="P:protein deubiquitination"/>
    <property type="evidence" value="ECO:0007669"/>
    <property type="project" value="InterPro"/>
</dbReference>
<feature type="region of interest" description="Disordered" evidence="13">
    <location>
        <begin position="398"/>
        <end position="435"/>
    </location>
</feature>
<evidence type="ECO:0000256" key="7">
    <source>
        <dbReference type="ARBA" id="ARBA00022807"/>
    </source>
</evidence>
<dbReference type="AlphaFoldDB" id="A0A814P6H4"/>
<gene>
    <name evidence="16" type="ORF">BYL167_LOCUS54154</name>
    <name evidence="15" type="ORF">CJN711_LOCUS7160</name>
</gene>
<dbReference type="CDD" id="cd02257">
    <property type="entry name" value="Peptidase_C19"/>
    <property type="match status" value="1"/>
</dbReference>
<evidence type="ECO:0000256" key="10">
    <source>
        <dbReference type="ARBA" id="ARBA00042154"/>
    </source>
</evidence>
<dbReference type="Proteomes" id="UP000663855">
    <property type="component" value="Unassembled WGS sequence"/>
</dbReference>
<evidence type="ECO:0000256" key="2">
    <source>
        <dbReference type="ARBA" id="ARBA00009085"/>
    </source>
</evidence>
<keyword evidence="4" id="KW-0645">Protease</keyword>
<dbReference type="SUPFAM" id="SSF54001">
    <property type="entry name" value="Cysteine proteinases"/>
    <property type="match status" value="1"/>
</dbReference>
<evidence type="ECO:0000313" key="15">
    <source>
        <dbReference type="EMBL" id="CAF1101176.1"/>
    </source>
</evidence>
<evidence type="ECO:0000256" key="6">
    <source>
        <dbReference type="ARBA" id="ARBA00022801"/>
    </source>
</evidence>
<evidence type="ECO:0000256" key="3">
    <source>
        <dbReference type="ARBA" id="ARBA00012759"/>
    </source>
</evidence>
<dbReference type="GO" id="GO:0004843">
    <property type="term" value="F:cysteine-type deubiquitinase activity"/>
    <property type="evidence" value="ECO:0007669"/>
    <property type="project" value="UniProtKB-EC"/>
</dbReference>
<evidence type="ECO:0000313" key="16">
    <source>
        <dbReference type="EMBL" id="CAF4956791.1"/>
    </source>
</evidence>